<dbReference type="SUPFAM" id="SSF56935">
    <property type="entry name" value="Porins"/>
    <property type="match status" value="1"/>
</dbReference>
<sequence length="244" mass="26736">MTFSIQTQAIFLVCAVLYSQVSVAEDVQPKSSINIPASNLVDALNSFAKQTNRALIYPYHLASSLYVDGLQGEFSASQALQQLLKDTPLKGTVRPSGVIQITKIQPVVVEEKAPVVLKGEVEISPVVEEIEVIVVEGKMFAMDKSANFKRFSDSQTEQISQSQINQIAKNNAADVVRNVPSISTDKIYGGGTHVSVRGLEQNLITSFIMAVLSRRKIKDVSLVLMCFPQMLSNGSMYINLRQPT</sequence>
<reference evidence="3 4" key="1">
    <citation type="submission" date="2023-01" db="EMBL/GenBank/DDBJ databases">
        <title>Psychrosphaera sp. nov., isolated from marine algae.</title>
        <authorList>
            <person name="Bayburt H."/>
            <person name="Choi B.J."/>
            <person name="Kim J.M."/>
            <person name="Choi D.G."/>
            <person name="Jeon C.O."/>
        </authorList>
    </citation>
    <scope>NUCLEOTIDE SEQUENCE [LARGE SCALE GENOMIC DNA]</scope>
    <source>
        <strain evidence="3 4">G1-22</strain>
    </source>
</reference>
<dbReference type="EMBL" id="JAQOMS010000002">
    <property type="protein sequence ID" value="MDC2888790.1"/>
    <property type="molecule type" value="Genomic_DNA"/>
</dbReference>
<comment type="caution">
    <text evidence="3">The sequence shown here is derived from an EMBL/GenBank/DDBJ whole genome shotgun (WGS) entry which is preliminary data.</text>
</comment>
<dbReference type="Proteomes" id="UP001528411">
    <property type="component" value="Unassembled WGS sequence"/>
</dbReference>
<dbReference type="Gene3D" id="2.170.130.10">
    <property type="entry name" value="TonB-dependent receptor, plug domain"/>
    <property type="match status" value="1"/>
</dbReference>
<keyword evidence="1" id="KW-0732">Signal</keyword>
<feature type="domain" description="TonB-dependent receptor plug" evidence="2">
    <location>
        <begin position="153"/>
        <end position="203"/>
    </location>
</feature>
<protein>
    <submittedName>
        <fullName evidence="3">TonB-dependent receptor</fullName>
    </submittedName>
</protein>
<gene>
    <name evidence="3" type="ORF">PN838_08395</name>
</gene>
<evidence type="ECO:0000313" key="4">
    <source>
        <dbReference type="Proteomes" id="UP001528411"/>
    </source>
</evidence>
<accession>A0ABT5FB76</accession>
<dbReference type="Pfam" id="PF07715">
    <property type="entry name" value="Plug"/>
    <property type="match status" value="1"/>
</dbReference>
<feature type="signal peptide" evidence="1">
    <location>
        <begin position="1"/>
        <end position="24"/>
    </location>
</feature>
<feature type="chain" id="PRO_5045840395" evidence="1">
    <location>
        <begin position="25"/>
        <end position="244"/>
    </location>
</feature>
<keyword evidence="3" id="KW-0675">Receptor</keyword>
<organism evidence="3 4">
    <name type="scientific">Psychrosphaera algicola</name>
    <dbReference type="NCBI Taxonomy" id="3023714"/>
    <lineage>
        <taxon>Bacteria</taxon>
        <taxon>Pseudomonadati</taxon>
        <taxon>Pseudomonadota</taxon>
        <taxon>Gammaproteobacteria</taxon>
        <taxon>Alteromonadales</taxon>
        <taxon>Pseudoalteromonadaceae</taxon>
        <taxon>Psychrosphaera</taxon>
    </lineage>
</organism>
<dbReference type="Gene3D" id="3.55.50.30">
    <property type="match status" value="1"/>
</dbReference>
<evidence type="ECO:0000313" key="3">
    <source>
        <dbReference type="EMBL" id="MDC2888790.1"/>
    </source>
</evidence>
<dbReference type="RefSeq" id="WP_272180364.1">
    <property type="nucleotide sequence ID" value="NZ_JAQOMS010000002.1"/>
</dbReference>
<proteinExistence type="predicted"/>
<dbReference type="InterPro" id="IPR037066">
    <property type="entry name" value="Plug_dom_sf"/>
</dbReference>
<name>A0ABT5FB76_9GAMM</name>
<evidence type="ECO:0000256" key="1">
    <source>
        <dbReference type="SAM" id="SignalP"/>
    </source>
</evidence>
<evidence type="ECO:0000259" key="2">
    <source>
        <dbReference type="Pfam" id="PF07715"/>
    </source>
</evidence>
<keyword evidence="4" id="KW-1185">Reference proteome</keyword>
<dbReference type="InterPro" id="IPR012910">
    <property type="entry name" value="Plug_dom"/>
</dbReference>